<dbReference type="InterPro" id="IPR000192">
    <property type="entry name" value="Aminotrans_V_dom"/>
</dbReference>
<dbReference type="Gene3D" id="3.90.1150.10">
    <property type="entry name" value="Aspartate Aminotransferase, domain 1"/>
    <property type="match status" value="1"/>
</dbReference>
<keyword evidence="3" id="KW-1185">Reference proteome</keyword>
<dbReference type="Proteomes" id="UP001497512">
    <property type="component" value="Chromosome 14"/>
</dbReference>
<name>A0ABP0TUG7_9BRYO</name>
<proteinExistence type="predicted"/>
<dbReference type="InterPro" id="IPR015421">
    <property type="entry name" value="PyrdxlP-dep_Trfase_major"/>
</dbReference>
<gene>
    <name evidence="2" type="ORF">CSSPTR1EN2_LOCUS7731</name>
</gene>
<dbReference type="EMBL" id="OZ019906">
    <property type="protein sequence ID" value="CAK9205128.1"/>
    <property type="molecule type" value="Genomic_DNA"/>
</dbReference>
<evidence type="ECO:0000313" key="2">
    <source>
        <dbReference type="EMBL" id="CAK9205128.1"/>
    </source>
</evidence>
<dbReference type="Pfam" id="PF00266">
    <property type="entry name" value="Aminotran_5"/>
    <property type="match status" value="1"/>
</dbReference>
<reference evidence="2" key="1">
    <citation type="submission" date="2024-02" db="EMBL/GenBank/DDBJ databases">
        <authorList>
            <consortium name="ELIXIR-Norway"/>
            <consortium name="Elixir Norway"/>
        </authorList>
    </citation>
    <scope>NUCLEOTIDE SEQUENCE</scope>
</reference>
<dbReference type="InterPro" id="IPR015424">
    <property type="entry name" value="PyrdxlP-dep_Trfase"/>
</dbReference>
<dbReference type="InterPro" id="IPR015422">
    <property type="entry name" value="PyrdxlP-dep_Trfase_small"/>
</dbReference>
<protein>
    <recommendedName>
        <fullName evidence="1">Aminotransferase class V domain-containing protein</fullName>
    </recommendedName>
</protein>
<dbReference type="Gene3D" id="3.40.640.10">
    <property type="entry name" value="Type I PLP-dependent aspartate aminotransferase-like (Major domain)"/>
    <property type="match status" value="1"/>
</dbReference>
<feature type="domain" description="Aminotransferase class V" evidence="1">
    <location>
        <begin position="42"/>
        <end position="458"/>
    </location>
</feature>
<sequence length="482" mass="53151">MISEGDVKSAFLAGYPDYWQTQRLDELRATDYVYLDVGGHTYLDYAGAGLPSESQILAHAIRLSRNCFGNPHSHNPTSTNSTQLVEQTRARILAYFNASADEYVVIFTPNATGACRLVGEAYGFDQETRLVLTLDNHNSVNGIREFARGRGAQSEYLPMRGPELRTRTDDVRVSLANGPKGLFAFPAQSNLSGVQHPMDWIDLAHENGYDVLLDAAGYVATNRLDLSVVHPDFIPVSWYKVFGYPTGVGCLIARREALARLRRPWFAGGTIQAVSAQGDWYILADNEMAFEDGTLNFLAIPDVMAGLDWVEHIGIDVIHQRVSCLTGWLLDRLQELRHTNGRPMVEVYGPCGTTGRGGTVAFNFRDPDGRIIDERVVQHDSGALGISLRTGCFCNPGASEVAFLLDRDALVEMDGKRVGTRNDFGTLDDILRVLGMPSGGAIRVSVGLASNIADVERFLRFAEATYRDRRPSAEGMEVRKHC</sequence>
<dbReference type="PANTHER" id="PTHR14237">
    <property type="entry name" value="MOLYBDOPTERIN COFACTOR SULFURASE MOSC"/>
    <property type="match status" value="1"/>
</dbReference>
<evidence type="ECO:0000259" key="1">
    <source>
        <dbReference type="Pfam" id="PF00266"/>
    </source>
</evidence>
<dbReference type="SUPFAM" id="SSF53383">
    <property type="entry name" value="PLP-dependent transferases"/>
    <property type="match status" value="1"/>
</dbReference>
<evidence type="ECO:0000313" key="3">
    <source>
        <dbReference type="Proteomes" id="UP001497512"/>
    </source>
</evidence>
<dbReference type="PANTHER" id="PTHR14237:SF19">
    <property type="entry name" value="MITOCHONDRIAL AMIDOXIME REDUCING COMPONENT 1"/>
    <property type="match status" value="1"/>
</dbReference>
<accession>A0ABP0TUG7</accession>
<organism evidence="2 3">
    <name type="scientific">Sphagnum troendelagicum</name>
    <dbReference type="NCBI Taxonomy" id="128251"/>
    <lineage>
        <taxon>Eukaryota</taxon>
        <taxon>Viridiplantae</taxon>
        <taxon>Streptophyta</taxon>
        <taxon>Embryophyta</taxon>
        <taxon>Bryophyta</taxon>
        <taxon>Sphagnophytina</taxon>
        <taxon>Sphagnopsida</taxon>
        <taxon>Sphagnales</taxon>
        <taxon>Sphagnaceae</taxon>
        <taxon>Sphagnum</taxon>
    </lineage>
</organism>